<feature type="transmembrane region" description="Helical" evidence="1">
    <location>
        <begin position="117"/>
        <end position="133"/>
    </location>
</feature>
<evidence type="ECO:0000256" key="1">
    <source>
        <dbReference type="SAM" id="Phobius"/>
    </source>
</evidence>
<comment type="caution">
    <text evidence="2">The sequence shown here is derived from an EMBL/GenBank/DDBJ whole genome shotgun (WGS) entry which is preliminary data.</text>
</comment>
<reference evidence="2 3" key="1">
    <citation type="submission" date="2020-10" db="EMBL/GenBank/DDBJ databases">
        <title>Nocardioides sp. isolated from sludge.</title>
        <authorList>
            <person name="Zhang X."/>
        </authorList>
    </citation>
    <scope>NUCLEOTIDE SEQUENCE [LARGE SCALE GENOMIC DNA]</scope>
    <source>
        <strain evidence="2 3">Y6</strain>
    </source>
</reference>
<evidence type="ECO:0008006" key="4">
    <source>
        <dbReference type="Google" id="ProtNLM"/>
    </source>
</evidence>
<organism evidence="2 3">
    <name type="scientific">Nocardioides malaquae</name>
    <dbReference type="NCBI Taxonomy" id="2773426"/>
    <lineage>
        <taxon>Bacteria</taxon>
        <taxon>Bacillati</taxon>
        <taxon>Actinomycetota</taxon>
        <taxon>Actinomycetes</taxon>
        <taxon>Propionibacteriales</taxon>
        <taxon>Nocardioidaceae</taxon>
        <taxon>Nocardioides</taxon>
    </lineage>
</organism>
<keyword evidence="3" id="KW-1185">Reference proteome</keyword>
<feature type="transmembrane region" description="Helical" evidence="1">
    <location>
        <begin position="139"/>
        <end position="160"/>
    </location>
</feature>
<keyword evidence="1" id="KW-0812">Transmembrane</keyword>
<gene>
    <name evidence="2" type="ORF">IEQ44_09090</name>
</gene>
<evidence type="ECO:0000313" key="3">
    <source>
        <dbReference type="Proteomes" id="UP000756387"/>
    </source>
</evidence>
<dbReference type="Proteomes" id="UP000756387">
    <property type="component" value="Unassembled WGS sequence"/>
</dbReference>
<protein>
    <recommendedName>
        <fullName evidence="4">FUSC family protein</fullName>
    </recommendedName>
</protein>
<dbReference type="EMBL" id="JADCSA010000007">
    <property type="protein sequence ID" value="MBE7324808.1"/>
    <property type="molecule type" value="Genomic_DNA"/>
</dbReference>
<dbReference type="RefSeq" id="WP_193638138.1">
    <property type="nucleotide sequence ID" value="NZ_JADCSA010000007.1"/>
</dbReference>
<name>A0ABR9RTA8_9ACTN</name>
<feature type="transmembrane region" description="Helical" evidence="1">
    <location>
        <begin position="21"/>
        <end position="40"/>
    </location>
</feature>
<accession>A0ABR9RTA8</accession>
<keyword evidence="1" id="KW-0472">Membrane</keyword>
<keyword evidence="1" id="KW-1133">Transmembrane helix</keyword>
<proteinExistence type="predicted"/>
<evidence type="ECO:0000313" key="2">
    <source>
        <dbReference type="EMBL" id="MBE7324808.1"/>
    </source>
</evidence>
<sequence>MQQSALRRASDAVGRRPLIPVAVKAALAASLAWLVVLPLGGVADRYTYYAPLGAVVVVSSRLGQSLRWSIETVLAIGLGATLAVSVRWAEVPDVVGIALVVGLGTLVGAWRRVASMGSWVPVSGLFILIVGRADPDGYVLGYLGLTAIGAAVGVLVNVVAPPLPLVATRHTQERLRDVIADQMEGLARGLLRDPLPTSAEWREGDYDMHARAERAQELVAQTQDAAQMNWRVRKYRQTARRIVRQDEALGEMTFLLRELVTLLSDEEHAHVQEGALGPGLRPAAADALTATAQALRSVDDATAAAGAYAGATEATDRLAAAIMAQRDAGEGEFFAAGSLVHGLRRLLRAIAPA</sequence>